<evidence type="ECO:0000256" key="1">
    <source>
        <dbReference type="SAM" id="Phobius"/>
    </source>
</evidence>
<keyword evidence="4" id="KW-1185">Reference proteome</keyword>
<feature type="transmembrane region" description="Helical" evidence="1">
    <location>
        <begin position="132"/>
        <end position="156"/>
    </location>
</feature>
<feature type="transmembrane region" description="Helical" evidence="1">
    <location>
        <begin position="46"/>
        <end position="69"/>
    </location>
</feature>
<feature type="transmembrane region" description="Helical" evidence="1">
    <location>
        <begin position="168"/>
        <end position="192"/>
    </location>
</feature>
<sequence>MMATTLALLALALSAGAALLPARPVPTIPPTAAPGRRVRWLPPLRWWVPALLSAGMLALAGLAAAIVSAPVTGPALVVALVLVVAVAVTGGTVVVPAVFHLARRRPEPGDGDADDERPVLRGGLVIGTLERIAVVVAVLTGWPEGIAVVLAVKGLARYPELRDPRASEYFIIGTFTSVLWALAAGGVGAGLAA</sequence>
<accession>A0ABS2KRP1</accession>
<organism evidence="3 4">
    <name type="scientific">Rhodococcoides corynebacterioides</name>
    <dbReference type="NCBI Taxonomy" id="53972"/>
    <lineage>
        <taxon>Bacteria</taxon>
        <taxon>Bacillati</taxon>
        <taxon>Actinomycetota</taxon>
        <taxon>Actinomycetes</taxon>
        <taxon>Mycobacteriales</taxon>
        <taxon>Nocardiaceae</taxon>
        <taxon>Rhodococcoides</taxon>
    </lineage>
</organism>
<evidence type="ECO:0000313" key="4">
    <source>
        <dbReference type="Proteomes" id="UP000703038"/>
    </source>
</evidence>
<feature type="transmembrane region" description="Helical" evidence="1">
    <location>
        <begin position="76"/>
        <end position="99"/>
    </location>
</feature>
<evidence type="ECO:0000313" key="3">
    <source>
        <dbReference type="EMBL" id="MBM7414628.1"/>
    </source>
</evidence>
<comment type="caution">
    <text evidence="3">The sequence shown here is derived from an EMBL/GenBank/DDBJ whole genome shotgun (WGS) entry which is preliminary data.</text>
</comment>
<dbReference type="RefSeq" id="WP_204867477.1">
    <property type="nucleotide sequence ID" value="NZ_JAFBBK010000001.1"/>
</dbReference>
<name>A0ABS2KRP1_9NOCA</name>
<protein>
    <submittedName>
        <fullName evidence="3">F0F1-type ATP synthase membrane subunit c/vacuolar-type H+-ATPase subunit K</fullName>
    </submittedName>
</protein>
<dbReference type="EMBL" id="JAFBBK010000001">
    <property type="protein sequence ID" value="MBM7414628.1"/>
    <property type="molecule type" value="Genomic_DNA"/>
</dbReference>
<feature type="chain" id="PRO_5046584628" evidence="2">
    <location>
        <begin position="18"/>
        <end position="193"/>
    </location>
</feature>
<feature type="signal peptide" evidence="2">
    <location>
        <begin position="1"/>
        <end position="17"/>
    </location>
</feature>
<keyword evidence="1" id="KW-1133">Transmembrane helix</keyword>
<reference evidence="3 4" key="1">
    <citation type="submission" date="2021-01" db="EMBL/GenBank/DDBJ databases">
        <title>Genomics of switchgrass bacterial isolates.</title>
        <authorList>
            <person name="Shade A."/>
        </authorList>
    </citation>
    <scope>NUCLEOTIDE SEQUENCE [LARGE SCALE GENOMIC DNA]</scope>
    <source>
        <strain evidence="3 4">PvP111</strain>
    </source>
</reference>
<keyword evidence="2" id="KW-0732">Signal</keyword>
<gene>
    <name evidence="3" type="ORF">JOE42_001361</name>
</gene>
<dbReference type="Proteomes" id="UP000703038">
    <property type="component" value="Unassembled WGS sequence"/>
</dbReference>
<evidence type="ECO:0000256" key="2">
    <source>
        <dbReference type="SAM" id="SignalP"/>
    </source>
</evidence>
<keyword evidence="1" id="KW-0472">Membrane</keyword>
<proteinExistence type="predicted"/>
<keyword evidence="1" id="KW-0812">Transmembrane</keyword>